<accession>A0A3R7MJD9</accession>
<name>A0A3R7MJD9_TRYRA</name>
<reference evidence="1 2" key="1">
    <citation type="journal article" date="2018" name="BMC Genomics">
        <title>Genomic comparison of Trypanosoma conorhini and Trypanosoma rangeli to Trypanosoma cruzi strains of high and low virulence.</title>
        <authorList>
            <person name="Bradwell K.R."/>
            <person name="Koparde V.N."/>
            <person name="Matveyev A.V."/>
            <person name="Serrano M.G."/>
            <person name="Alves J.M."/>
            <person name="Parikh H."/>
            <person name="Huang B."/>
            <person name="Lee V."/>
            <person name="Espinosa-Alvarez O."/>
            <person name="Ortiz P.A."/>
            <person name="Costa-Martins A.G."/>
            <person name="Teixeira M.M."/>
            <person name="Buck G.A."/>
        </authorList>
    </citation>
    <scope>NUCLEOTIDE SEQUENCE [LARGE SCALE GENOMIC DNA]</scope>
    <source>
        <strain evidence="1 2">AM80</strain>
    </source>
</reference>
<dbReference type="EMBL" id="MKGL01000191">
    <property type="protein sequence ID" value="RNF03551.1"/>
    <property type="molecule type" value="Genomic_DNA"/>
</dbReference>
<organism evidence="1 2">
    <name type="scientific">Trypanosoma rangeli</name>
    <dbReference type="NCBI Taxonomy" id="5698"/>
    <lineage>
        <taxon>Eukaryota</taxon>
        <taxon>Discoba</taxon>
        <taxon>Euglenozoa</taxon>
        <taxon>Kinetoplastea</taxon>
        <taxon>Metakinetoplastina</taxon>
        <taxon>Trypanosomatida</taxon>
        <taxon>Trypanosomatidae</taxon>
        <taxon>Trypanosoma</taxon>
        <taxon>Herpetosoma</taxon>
    </lineage>
</organism>
<protein>
    <submittedName>
        <fullName evidence="1">Uncharacterized protein</fullName>
    </submittedName>
</protein>
<proteinExistence type="predicted"/>
<dbReference type="AlphaFoldDB" id="A0A3R7MJD9"/>
<dbReference type="VEuPathDB" id="TriTrypDB:TRSC58_00908"/>
<evidence type="ECO:0000313" key="2">
    <source>
        <dbReference type="Proteomes" id="UP000283634"/>
    </source>
</evidence>
<gene>
    <name evidence="1" type="ORF">TraAM80_05609</name>
</gene>
<dbReference type="RefSeq" id="XP_029237575.1">
    <property type="nucleotide sequence ID" value="XM_029382482.1"/>
</dbReference>
<comment type="caution">
    <text evidence="1">The sequence shown here is derived from an EMBL/GenBank/DDBJ whole genome shotgun (WGS) entry which is preliminary data.</text>
</comment>
<dbReference type="GeneID" id="40329542"/>
<dbReference type="Proteomes" id="UP000283634">
    <property type="component" value="Unassembled WGS sequence"/>
</dbReference>
<evidence type="ECO:0000313" key="1">
    <source>
        <dbReference type="EMBL" id="RNF03551.1"/>
    </source>
</evidence>
<sequence length="834" mass="90561">MSRLLPATMVTVFMPSSSSGAAAYTQREDGVCNVVDVFCLGSQCVWFVVNSANHVTANKGTSRQRSSISFPEQGTDQGAAAEGDFLLLRELQRVARVVTFSDADATRQHGECPRCSGKGEGIASVSTLFVQGLHVVLFFVMECHCMAFASFFIDTSPETNDSNQSTGKAQLFAVRWFCGDVKANATPHTLPRQISVPVSAILEAYNYDASSITTTVSSFPSSSSPLLRQGQRNWKNVPARLVTRNTSSCFILRLVFARTMGWMEYVDIAWQEDVEGSAPSPWRTLHGFRKLTVGSLYLGKMGGVPGEVRAITWMSCSRDYEQQYPLLAVLHQSAPVFGDPFLDRLSVCMLSARRQPVTPTDDDGVSWITYRETLQGTLMEGPWCLEAVTLAHPSFLLHAASLDEGEMGGGNEVLGIFLRPAHVMYPMSALLREESAYAAWEPLAAAETCNYTKSDEMYFSLFTEDGEVARCHVGGFIESAVACSMTAPESRRLSSAAGGRERVVAVVLAMRSAGDVLLLEVGTTSAAAADASASAGSGRGVRRQANGKAPLKMTILNCRRVSAWDSDVPRALRHLHRFIGLHWDDAGGTAFLLATHQDDKTHQVGCSLLMAELVLQGSDKLQFTWFGACKGSMVEAGISSRGFPLRVGLPSLVRPPSTVEVGYNLGSVQHAPLHVLCRCAILQDDAADVWAWEVVIFRSGDICLVCRSMPHDARWKGNDPTVFCRRLSKIQWRHLENTTVVDALVLLFSSGSADICMASFWTTDSGTTPGLAELDGASSLRELQLLLVCRSTVILMTAEGHVVCVSDAHPRLPMTNVGLSTNPLEMKTAKKHGG</sequence>
<keyword evidence="2" id="KW-1185">Reference proteome</keyword>
<dbReference type="OrthoDB" id="246934at2759"/>
<dbReference type="OMA" id="GSADICM"/>